<evidence type="ECO:0000256" key="1">
    <source>
        <dbReference type="SAM" id="SignalP"/>
    </source>
</evidence>
<keyword evidence="4" id="KW-1185">Reference proteome</keyword>
<keyword evidence="1" id="KW-0732">Signal</keyword>
<proteinExistence type="predicted"/>
<dbReference type="EMBL" id="JBHUHV010000045">
    <property type="protein sequence ID" value="MFD2068149.1"/>
    <property type="molecule type" value="Genomic_DNA"/>
</dbReference>
<protein>
    <submittedName>
        <fullName evidence="3">Exo-alpha-sialidase</fullName>
    </submittedName>
</protein>
<dbReference type="Proteomes" id="UP001597369">
    <property type="component" value="Unassembled WGS sequence"/>
</dbReference>
<dbReference type="PANTHER" id="PTHR43752">
    <property type="entry name" value="BNR/ASP-BOX REPEAT FAMILY PROTEIN"/>
    <property type="match status" value="1"/>
</dbReference>
<evidence type="ECO:0000259" key="2">
    <source>
        <dbReference type="Pfam" id="PF13088"/>
    </source>
</evidence>
<dbReference type="InterPro" id="IPR011040">
    <property type="entry name" value="Sialidase"/>
</dbReference>
<reference evidence="4" key="1">
    <citation type="journal article" date="2019" name="Int. J. Syst. Evol. Microbiol.">
        <title>The Global Catalogue of Microorganisms (GCM) 10K type strain sequencing project: providing services to taxonomists for standard genome sequencing and annotation.</title>
        <authorList>
            <consortium name="The Broad Institute Genomics Platform"/>
            <consortium name="The Broad Institute Genome Sequencing Center for Infectious Disease"/>
            <person name="Wu L."/>
            <person name="Ma J."/>
        </authorList>
    </citation>
    <scope>NUCLEOTIDE SEQUENCE [LARGE SCALE GENOMIC DNA]</scope>
    <source>
        <strain evidence="4">JCM 16545</strain>
    </source>
</reference>
<comment type="caution">
    <text evidence="3">The sequence shown here is derived from an EMBL/GenBank/DDBJ whole genome shotgun (WGS) entry which is preliminary data.</text>
</comment>
<dbReference type="Gene3D" id="2.120.10.10">
    <property type="match status" value="1"/>
</dbReference>
<dbReference type="PANTHER" id="PTHR43752:SF2">
    <property type="entry name" value="BNR_ASP-BOX REPEAT FAMILY PROTEIN"/>
    <property type="match status" value="1"/>
</dbReference>
<dbReference type="InterPro" id="IPR036278">
    <property type="entry name" value="Sialidase_sf"/>
</dbReference>
<evidence type="ECO:0000313" key="3">
    <source>
        <dbReference type="EMBL" id="MFD2068149.1"/>
    </source>
</evidence>
<dbReference type="Pfam" id="PF13088">
    <property type="entry name" value="BNR_2"/>
    <property type="match status" value="1"/>
</dbReference>
<accession>A0ABW4WZS1</accession>
<sequence>MKKHFSLAVIFGVSFMSCLNAQSSWSKVREELVFENPPFQQCHASTMVETSGGKILLACFGGSQEGKPDVDIWLTSINNKGVISEPKNVATGIVNDSLRYPTWNPVLFKAREGKLFLFYKVGPNPREWWGMVKTSENNGRTWSAARQLPENILGPIKNKPVQLADGTILSPSSIEESTERWKVHIEKSSDLGQTWQMIPVDHNSEFDVIQPSILIYPDDRIQILCRSKQGYVVKAWSTDGGNSWGELSNTSLLNPNSGTDAVTLKDDSQLIVYNPDVPGKEWFNGRGKLRVARSVDGQVWKDIVTLEDGTTEEYSYPAIIQTKDGLVHISYTYDRKNIKHVVLKPNLN</sequence>
<feature type="chain" id="PRO_5046597660" evidence="1">
    <location>
        <begin position="22"/>
        <end position="348"/>
    </location>
</feature>
<dbReference type="PROSITE" id="PS51257">
    <property type="entry name" value="PROKAR_LIPOPROTEIN"/>
    <property type="match status" value="1"/>
</dbReference>
<dbReference type="SUPFAM" id="SSF50939">
    <property type="entry name" value="Sialidases"/>
    <property type="match status" value="1"/>
</dbReference>
<dbReference type="CDD" id="cd15482">
    <property type="entry name" value="Sialidase_non-viral"/>
    <property type="match status" value="1"/>
</dbReference>
<name>A0ABW4WZS1_9BACT</name>
<feature type="signal peptide" evidence="1">
    <location>
        <begin position="1"/>
        <end position="21"/>
    </location>
</feature>
<dbReference type="RefSeq" id="WP_229963114.1">
    <property type="nucleotide sequence ID" value="NZ_JAJJWI010000055.1"/>
</dbReference>
<evidence type="ECO:0000313" key="4">
    <source>
        <dbReference type="Proteomes" id="UP001597369"/>
    </source>
</evidence>
<feature type="domain" description="Sialidase" evidence="2">
    <location>
        <begin position="53"/>
        <end position="329"/>
    </location>
</feature>
<gene>
    <name evidence="3" type="ORF">ACFSKU_14745</name>
</gene>
<organism evidence="3 4">
    <name type="scientific">Pontibacter silvestris</name>
    <dbReference type="NCBI Taxonomy" id="2305183"/>
    <lineage>
        <taxon>Bacteria</taxon>
        <taxon>Pseudomonadati</taxon>
        <taxon>Bacteroidota</taxon>
        <taxon>Cytophagia</taxon>
        <taxon>Cytophagales</taxon>
        <taxon>Hymenobacteraceae</taxon>
        <taxon>Pontibacter</taxon>
    </lineage>
</organism>